<sequence>MKRKTALTITIIVAVILWVLIIITLDKDDAFGATFLTCDPQDPVVTQYQIDMDGNVTPAGLEKLPDGQVRLWHNIDYLPEGAHKAVAKAGNEHNEWSVWSLPLLFYIGVPTPENLACVVIELSRIPQTDWKLLYVSSEEVEHNVVATMAFDGDQNTHWHTKWGGVKHPHEIQIDLGKEYKIGGFFYLPRQDDSWNGTIKDFEFSVSLDGSTWTEPVKGSLQKTKSEHLATFATMTGRYIKLVSLSEVNGGGWTSMAEINILGN</sequence>
<dbReference type="InterPro" id="IPR000421">
    <property type="entry name" value="FA58C"/>
</dbReference>
<name>A0A6M3JMI1_9ZZZZ</name>
<keyword evidence="1" id="KW-0812">Transmembrane</keyword>
<feature type="domain" description="F5/8 type C" evidence="2">
    <location>
        <begin position="117"/>
        <end position="263"/>
    </location>
</feature>
<keyword evidence="1" id="KW-0472">Membrane</keyword>
<reference evidence="3" key="1">
    <citation type="submission" date="2020-03" db="EMBL/GenBank/DDBJ databases">
        <title>The deep terrestrial virosphere.</title>
        <authorList>
            <person name="Holmfeldt K."/>
            <person name="Nilsson E."/>
            <person name="Simone D."/>
            <person name="Lopez-Fernandez M."/>
            <person name="Wu X."/>
            <person name="de Brujin I."/>
            <person name="Lundin D."/>
            <person name="Andersson A."/>
            <person name="Bertilsson S."/>
            <person name="Dopson M."/>
        </authorList>
    </citation>
    <scope>NUCLEOTIDE SEQUENCE</scope>
    <source>
        <strain evidence="3">MM415A03887</strain>
    </source>
</reference>
<evidence type="ECO:0000313" key="3">
    <source>
        <dbReference type="EMBL" id="QJA70221.1"/>
    </source>
</evidence>
<dbReference type="SUPFAM" id="SSF49785">
    <property type="entry name" value="Galactose-binding domain-like"/>
    <property type="match status" value="1"/>
</dbReference>
<evidence type="ECO:0000259" key="2">
    <source>
        <dbReference type="PROSITE" id="PS50022"/>
    </source>
</evidence>
<proteinExistence type="predicted"/>
<dbReference type="InterPro" id="IPR008979">
    <property type="entry name" value="Galactose-bd-like_sf"/>
</dbReference>
<dbReference type="Pfam" id="PF00754">
    <property type="entry name" value="F5_F8_type_C"/>
    <property type="match status" value="1"/>
</dbReference>
<protein>
    <recommendedName>
        <fullName evidence="2">F5/8 type C domain-containing protein</fullName>
    </recommendedName>
</protein>
<feature type="transmembrane region" description="Helical" evidence="1">
    <location>
        <begin position="7"/>
        <end position="25"/>
    </location>
</feature>
<dbReference type="PROSITE" id="PS50022">
    <property type="entry name" value="FA58C_3"/>
    <property type="match status" value="1"/>
</dbReference>
<evidence type="ECO:0000256" key="1">
    <source>
        <dbReference type="SAM" id="Phobius"/>
    </source>
</evidence>
<dbReference type="Gene3D" id="2.60.120.260">
    <property type="entry name" value="Galactose-binding domain-like"/>
    <property type="match status" value="1"/>
</dbReference>
<organism evidence="3">
    <name type="scientific">viral metagenome</name>
    <dbReference type="NCBI Taxonomy" id="1070528"/>
    <lineage>
        <taxon>unclassified sequences</taxon>
        <taxon>metagenomes</taxon>
        <taxon>organismal metagenomes</taxon>
    </lineage>
</organism>
<gene>
    <name evidence="3" type="ORF">MM415A03887_0004</name>
</gene>
<dbReference type="AlphaFoldDB" id="A0A6M3JMI1"/>
<dbReference type="EMBL" id="MT141774">
    <property type="protein sequence ID" value="QJA70221.1"/>
    <property type="molecule type" value="Genomic_DNA"/>
</dbReference>
<accession>A0A6M3JMI1</accession>
<keyword evidence="1" id="KW-1133">Transmembrane helix</keyword>